<dbReference type="AlphaFoldDB" id="A0AAD7M9R3"/>
<keyword evidence="1" id="KW-0677">Repeat</keyword>
<dbReference type="EMBL" id="JARKIE010000006">
    <property type="protein sequence ID" value="KAJ7706842.1"/>
    <property type="molecule type" value="Genomic_DNA"/>
</dbReference>
<protein>
    <recommendedName>
        <fullName evidence="2">NACHT domain-containing protein</fullName>
    </recommendedName>
</protein>
<accession>A0AAD7M9R3</accession>
<keyword evidence="4" id="KW-1185">Reference proteome</keyword>
<comment type="caution">
    <text evidence="3">The sequence shown here is derived from an EMBL/GenBank/DDBJ whole genome shotgun (WGS) entry which is preliminary data.</text>
</comment>
<dbReference type="Proteomes" id="UP001221757">
    <property type="component" value="Unassembled WGS sequence"/>
</dbReference>
<evidence type="ECO:0000313" key="3">
    <source>
        <dbReference type="EMBL" id="KAJ7706842.1"/>
    </source>
</evidence>
<feature type="non-terminal residue" evidence="3">
    <location>
        <position position="184"/>
    </location>
</feature>
<dbReference type="Pfam" id="PF24883">
    <property type="entry name" value="NPHP3_N"/>
    <property type="match status" value="1"/>
</dbReference>
<dbReference type="SUPFAM" id="SSF52540">
    <property type="entry name" value="P-loop containing nucleoside triphosphate hydrolases"/>
    <property type="match status" value="1"/>
</dbReference>
<reference evidence="3" key="1">
    <citation type="submission" date="2023-03" db="EMBL/GenBank/DDBJ databases">
        <title>Massive genome expansion in bonnet fungi (Mycena s.s.) driven by repeated elements and novel gene families across ecological guilds.</title>
        <authorList>
            <consortium name="Lawrence Berkeley National Laboratory"/>
            <person name="Harder C.B."/>
            <person name="Miyauchi S."/>
            <person name="Viragh M."/>
            <person name="Kuo A."/>
            <person name="Thoen E."/>
            <person name="Andreopoulos B."/>
            <person name="Lu D."/>
            <person name="Skrede I."/>
            <person name="Drula E."/>
            <person name="Henrissat B."/>
            <person name="Morin E."/>
            <person name="Kohler A."/>
            <person name="Barry K."/>
            <person name="LaButti K."/>
            <person name="Morin E."/>
            <person name="Salamov A."/>
            <person name="Lipzen A."/>
            <person name="Mereny Z."/>
            <person name="Hegedus B."/>
            <person name="Baldrian P."/>
            <person name="Stursova M."/>
            <person name="Weitz H."/>
            <person name="Taylor A."/>
            <person name="Grigoriev I.V."/>
            <person name="Nagy L.G."/>
            <person name="Martin F."/>
            <person name="Kauserud H."/>
        </authorList>
    </citation>
    <scope>NUCLEOTIDE SEQUENCE</scope>
    <source>
        <strain evidence="3">CBHHK067</strain>
    </source>
</reference>
<dbReference type="PANTHER" id="PTHR10039">
    <property type="entry name" value="AMELOGENIN"/>
    <property type="match status" value="1"/>
</dbReference>
<organism evidence="3 4">
    <name type="scientific">Mycena rosella</name>
    <name type="common">Pink bonnet</name>
    <name type="synonym">Agaricus rosellus</name>
    <dbReference type="NCBI Taxonomy" id="1033263"/>
    <lineage>
        <taxon>Eukaryota</taxon>
        <taxon>Fungi</taxon>
        <taxon>Dikarya</taxon>
        <taxon>Basidiomycota</taxon>
        <taxon>Agaricomycotina</taxon>
        <taxon>Agaricomycetes</taxon>
        <taxon>Agaricomycetidae</taxon>
        <taxon>Agaricales</taxon>
        <taxon>Marasmiineae</taxon>
        <taxon>Mycenaceae</taxon>
        <taxon>Mycena</taxon>
    </lineage>
</organism>
<dbReference type="InterPro" id="IPR027417">
    <property type="entry name" value="P-loop_NTPase"/>
</dbReference>
<dbReference type="InterPro" id="IPR056884">
    <property type="entry name" value="NPHP3-like_N"/>
</dbReference>
<evidence type="ECO:0000256" key="1">
    <source>
        <dbReference type="ARBA" id="ARBA00022737"/>
    </source>
</evidence>
<evidence type="ECO:0000313" key="4">
    <source>
        <dbReference type="Proteomes" id="UP001221757"/>
    </source>
</evidence>
<name>A0AAD7M9R3_MYCRO</name>
<feature type="non-terminal residue" evidence="3">
    <location>
        <position position="1"/>
    </location>
</feature>
<dbReference type="InterPro" id="IPR007111">
    <property type="entry name" value="NACHT_NTPase"/>
</dbReference>
<evidence type="ECO:0000259" key="2">
    <source>
        <dbReference type="PROSITE" id="PS50837"/>
    </source>
</evidence>
<proteinExistence type="predicted"/>
<sequence>YFLSGGAGLGKSSIAHELCRRLDTSIEPSLGASFFFVRGRGDLESTRLFFSSLAHQLALSQPTLRPHIISAARQHLNRGDRQQMKYTFEDLLRQPLASDITKKLFVIVIDGLDECKERDLVPELLRLLLGLVHALPWVRVFVASQPEPRIQSVLTSTDAADIVHRRSLEDTLVEWGDDIGRYLK</sequence>
<dbReference type="PROSITE" id="PS50837">
    <property type="entry name" value="NACHT"/>
    <property type="match status" value="1"/>
</dbReference>
<dbReference type="Gene3D" id="3.40.50.300">
    <property type="entry name" value="P-loop containing nucleotide triphosphate hydrolases"/>
    <property type="match status" value="1"/>
</dbReference>
<gene>
    <name evidence="3" type="ORF">B0H17DRAFT_875309</name>
</gene>
<feature type="domain" description="NACHT" evidence="2">
    <location>
        <begin position="1"/>
        <end position="146"/>
    </location>
</feature>